<evidence type="ECO:0000256" key="3">
    <source>
        <dbReference type="ARBA" id="ARBA00022801"/>
    </source>
</evidence>
<dbReference type="AlphaFoldDB" id="A0A9D1A3K5"/>
<keyword evidence="1" id="KW-0540">Nuclease</keyword>
<evidence type="ECO:0000259" key="5">
    <source>
        <dbReference type="Pfam" id="PF13470"/>
    </source>
</evidence>
<protein>
    <submittedName>
        <fullName evidence="6">Type II toxin-antitoxin system VapC family toxin</fullName>
    </submittedName>
</protein>
<dbReference type="GO" id="GO:0016787">
    <property type="term" value="F:hydrolase activity"/>
    <property type="evidence" value="ECO:0007669"/>
    <property type="project" value="UniProtKB-KW"/>
</dbReference>
<reference evidence="6" key="1">
    <citation type="submission" date="2020-10" db="EMBL/GenBank/DDBJ databases">
        <authorList>
            <person name="Gilroy R."/>
        </authorList>
    </citation>
    <scope>NUCLEOTIDE SEQUENCE</scope>
    <source>
        <strain evidence="6">ChiGjej1B1-2707</strain>
    </source>
</reference>
<reference evidence="6" key="2">
    <citation type="journal article" date="2021" name="PeerJ">
        <title>Extensive microbial diversity within the chicken gut microbiome revealed by metagenomics and culture.</title>
        <authorList>
            <person name="Gilroy R."/>
            <person name="Ravi A."/>
            <person name="Getino M."/>
            <person name="Pursley I."/>
            <person name="Horton D.L."/>
            <person name="Alikhan N.F."/>
            <person name="Baker D."/>
            <person name="Gharbi K."/>
            <person name="Hall N."/>
            <person name="Watson M."/>
            <person name="Adriaenssens E.M."/>
            <person name="Foster-Nyarko E."/>
            <person name="Jarju S."/>
            <person name="Secka A."/>
            <person name="Antonio M."/>
            <person name="Oren A."/>
            <person name="Chaudhuri R.R."/>
            <person name="La Ragione R."/>
            <person name="Hildebrand F."/>
            <person name="Pallen M.J."/>
        </authorList>
    </citation>
    <scope>NUCLEOTIDE SEQUENCE</scope>
    <source>
        <strain evidence="6">ChiGjej1B1-2707</strain>
    </source>
</reference>
<evidence type="ECO:0000256" key="2">
    <source>
        <dbReference type="ARBA" id="ARBA00022723"/>
    </source>
</evidence>
<dbReference type="Gene3D" id="3.40.50.1010">
    <property type="entry name" value="5'-nuclease"/>
    <property type="match status" value="1"/>
</dbReference>
<dbReference type="Proteomes" id="UP000824261">
    <property type="component" value="Unassembled WGS sequence"/>
</dbReference>
<evidence type="ECO:0000256" key="1">
    <source>
        <dbReference type="ARBA" id="ARBA00022722"/>
    </source>
</evidence>
<dbReference type="GO" id="GO:0046872">
    <property type="term" value="F:metal ion binding"/>
    <property type="evidence" value="ECO:0007669"/>
    <property type="project" value="UniProtKB-KW"/>
</dbReference>
<dbReference type="SUPFAM" id="SSF88723">
    <property type="entry name" value="PIN domain-like"/>
    <property type="match status" value="1"/>
</dbReference>
<accession>A0A9D1A3K5</accession>
<organism evidence="6 7">
    <name type="scientific">Candidatus Aveggerthella stercoripullorum</name>
    <dbReference type="NCBI Taxonomy" id="2840688"/>
    <lineage>
        <taxon>Bacteria</taxon>
        <taxon>Bacillati</taxon>
        <taxon>Actinomycetota</taxon>
        <taxon>Coriobacteriia</taxon>
        <taxon>Eggerthellales</taxon>
        <taxon>Eggerthellaceae</taxon>
        <taxon>Eggerthellaceae incertae sedis</taxon>
        <taxon>Candidatus Aveggerthella</taxon>
    </lineage>
</organism>
<dbReference type="GO" id="GO:0004518">
    <property type="term" value="F:nuclease activity"/>
    <property type="evidence" value="ECO:0007669"/>
    <property type="project" value="UniProtKB-KW"/>
</dbReference>
<dbReference type="Pfam" id="PF13470">
    <property type="entry name" value="PIN_3"/>
    <property type="match status" value="1"/>
</dbReference>
<sequence>MPKLKYLVDTNVWIDLYVESRPCHDAADALVRASVSSSVKLYHAVTTEKDVFFTLAQSYKCDERAQGCPTEEMYNAIAETAWACTEHMERLSTPVGQDLFDLRLAHGFRFAHNDLEDNLILAAAKRAEVDAVVTSDKRFIAHATAVAVPALTPQQALDLINALS</sequence>
<proteinExistence type="predicted"/>
<name>A0A9D1A3K5_9ACTN</name>
<evidence type="ECO:0000256" key="4">
    <source>
        <dbReference type="ARBA" id="ARBA00022842"/>
    </source>
</evidence>
<evidence type="ECO:0000313" key="6">
    <source>
        <dbReference type="EMBL" id="HIR02276.1"/>
    </source>
</evidence>
<feature type="domain" description="PIN" evidence="5">
    <location>
        <begin position="5"/>
        <end position="138"/>
    </location>
</feature>
<evidence type="ECO:0000313" key="7">
    <source>
        <dbReference type="Proteomes" id="UP000824261"/>
    </source>
</evidence>
<keyword evidence="3" id="KW-0378">Hydrolase</keyword>
<dbReference type="InterPro" id="IPR029060">
    <property type="entry name" value="PIN-like_dom_sf"/>
</dbReference>
<dbReference type="InterPro" id="IPR002716">
    <property type="entry name" value="PIN_dom"/>
</dbReference>
<keyword evidence="4" id="KW-0460">Magnesium</keyword>
<dbReference type="CDD" id="cd09854">
    <property type="entry name" value="PIN_VapC-like"/>
    <property type="match status" value="1"/>
</dbReference>
<dbReference type="EMBL" id="DVGB01000103">
    <property type="protein sequence ID" value="HIR02276.1"/>
    <property type="molecule type" value="Genomic_DNA"/>
</dbReference>
<comment type="caution">
    <text evidence="6">The sequence shown here is derived from an EMBL/GenBank/DDBJ whole genome shotgun (WGS) entry which is preliminary data.</text>
</comment>
<gene>
    <name evidence="6" type="ORF">IAA69_08470</name>
</gene>
<keyword evidence="2" id="KW-0479">Metal-binding</keyword>